<evidence type="ECO:0000313" key="3">
    <source>
        <dbReference type="Proteomes" id="UP000263642"/>
    </source>
</evidence>
<evidence type="ECO:0000313" key="2">
    <source>
        <dbReference type="EMBL" id="HCO23919.1"/>
    </source>
</evidence>
<name>A0A3D3R583_9PLAN</name>
<keyword evidence="1" id="KW-1133">Transmembrane helix</keyword>
<keyword evidence="1" id="KW-0472">Membrane</keyword>
<comment type="caution">
    <text evidence="2">The sequence shown here is derived from an EMBL/GenBank/DDBJ whole genome shotgun (WGS) entry which is preliminary data.</text>
</comment>
<dbReference type="EMBL" id="DQAY01000074">
    <property type="protein sequence ID" value="HCO23919.1"/>
    <property type="molecule type" value="Genomic_DNA"/>
</dbReference>
<reference evidence="2 3" key="1">
    <citation type="journal article" date="2018" name="Nat. Biotechnol.">
        <title>A standardized bacterial taxonomy based on genome phylogeny substantially revises the tree of life.</title>
        <authorList>
            <person name="Parks D.H."/>
            <person name="Chuvochina M."/>
            <person name="Waite D.W."/>
            <person name="Rinke C."/>
            <person name="Skarshewski A."/>
            <person name="Chaumeil P.A."/>
            <person name="Hugenholtz P."/>
        </authorList>
    </citation>
    <scope>NUCLEOTIDE SEQUENCE [LARGE SCALE GENOMIC DNA]</scope>
    <source>
        <strain evidence="2">UBA9375</strain>
    </source>
</reference>
<feature type="transmembrane region" description="Helical" evidence="1">
    <location>
        <begin position="122"/>
        <end position="142"/>
    </location>
</feature>
<protein>
    <submittedName>
        <fullName evidence="2">Uncharacterized protein</fullName>
    </submittedName>
</protein>
<evidence type="ECO:0000256" key="1">
    <source>
        <dbReference type="SAM" id="Phobius"/>
    </source>
</evidence>
<dbReference type="Proteomes" id="UP000263642">
    <property type="component" value="Unassembled WGS sequence"/>
</dbReference>
<sequence>MKRIENGKMERIRKEKKVLDMCRCAGRYSRGWLGIGLVVIAACGLTGCSHLKTGVATSGVVGASSVLGLASVPTAVLGGVTAATVSALTAGPKIQAAEIKADTVVSEAPDNLWTVIKRLGELGGIGLILALVIVPLLTGWLIPGPTKLNRREKG</sequence>
<accession>A0A3D3R583</accession>
<gene>
    <name evidence="2" type="ORF">DIT97_13035</name>
</gene>
<dbReference type="AlphaFoldDB" id="A0A3D3R583"/>
<organism evidence="2 3">
    <name type="scientific">Gimesia maris</name>
    <dbReference type="NCBI Taxonomy" id="122"/>
    <lineage>
        <taxon>Bacteria</taxon>
        <taxon>Pseudomonadati</taxon>
        <taxon>Planctomycetota</taxon>
        <taxon>Planctomycetia</taxon>
        <taxon>Planctomycetales</taxon>
        <taxon>Planctomycetaceae</taxon>
        <taxon>Gimesia</taxon>
    </lineage>
</organism>
<keyword evidence="1" id="KW-0812">Transmembrane</keyword>
<proteinExistence type="predicted"/>